<feature type="region of interest" description="Disordered" evidence="5">
    <location>
        <begin position="134"/>
        <end position="247"/>
    </location>
</feature>
<evidence type="ECO:0000256" key="4">
    <source>
        <dbReference type="PROSITE-ProRule" id="PRU00175"/>
    </source>
</evidence>
<dbReference type="PANTHER" id="PTHR46171:SF2">
    <property type="entry name" value="RING FINGER PROTEIN 44"/>
    <property type="match status" value="1"/>
</dbReference>
<keyword evidence="1" id="KW-0479">Metal-binding</keyword>
<dbReference type="Ensembl" id="ENSSSUT00005015890.1">
    <property type="protein sequence ID" value="ENSSSUP00005013912.1"/>
    <property type="gene ID" value="ENSSSUG00005008941.1"/>
</dbReference>
<reference evidence="7" key="3">
    <citation type="submission" date="2025-09" db="UniProtKB">
        <authorList>
            <consortium name="Ensembl"/>
        </authorList>
    </citation>
    <scope>IDENTIFICATION</scope>
</reference>
<gene>
    <name evidence="7" type="primary">RNF44</name>
</gene>
<proteinExistence type="predicted"/>
<feature type="compositionally biased region" description="Basic and acidic residues" evidence="5">
    <location>
        <begin position="170"/>
        <end position="179"/>
    </location>
</feature>
<dbReference type="Gene3D" id="3.30.40.10">
    <property type="entry name" value="Zinc/RING finger domain, C3HC4 (zinc finger)"/>
    <property type="match status" value="1"/>
</dbReference>
<dbReference type="GO" id="GO:0016567">
    <property type="term" value="P:protein ubiquitination"/>
    <property type="evidence" value="ECO:0007669"/>
    <property type="project" value="TreeGrafter"/>
</dbReference>
<keyword evidence="3" id="KW-0862">Zinc</keyword>
<dbReference type="Proteomes" id="UP000472268">
    <property type="component" value="Chromosome 6"/>
</dbReference>
<evidence type="ECO:0000256" key="5">
    <source>
        <dbReference type="SAM" id="MobiDB-lite"/>
    </source>
</evidence>
<dbReference type="SUPFAM" id="SSF57850">
    <property type="entry name" value="RING/U-box"/>
    <property type="match status" value="1"/>
</dbReference>
<evidence type="ECO:0000256" key="3">
    <source>
        <dbReference type="ARBA" id="ARBA00022833"/>
    </source>
</evidence>
<dbReference type="AlphaFoldDB" id="A0A673TKU4"/>
<dbReference type="Pfam" id="PF17123">
    <property type="entry name" value="zf-RING_11"/>
    <property type="match status" value="1"/>
</dbReference>
<keyword evidence="8" id="KW-1185">Reference proteome</keyword>
<reference evidence="7" key="2">
    <citation type="submission" date="2025-08" db="UniProtKB">
        <authorList>
            <consortium name="Ensembl"/>
        </authorList>
    </citation>
    <scope>IDENTIFICATION</scope>
</reference>
<feature type="compositionally biased region" description="Low complexity" evidence="5">
    <location>
        <begin position="134"/>
        <end position="144"/>
    </location>
</feature>
<feature type="compositionally biased region" description="Pro residues" evidence="5">
    <location>
        <begin position="304"/>
        <end position="313"/>
    </location>
</feature>
<accession>A0A673TKU4</accession>
<reference evidence="7 8" key="1">
    <citation type="submission" date="2019-05" db="EMBL/GenBank/DDBJ databases">
        <title>A Chromosome-scale Meerkat (S. suricatta) Genome Assembly.</title>
        <authorList>
            <person name="Dudchenko O."/>
            <person name="Lieberman Aiden E."/>
            <person name="Tung J."/>
            <person name="Barreiro L.B."/>
            <person name="Clutton-Brock T.H."/>
        </authorList>
    </citation>
    <scope>NUCLEOTIDE SEQUENCE [LARGE SCALE GENOMIC DNA]</scope>
</reference>
<organism evidence="7 8">
    <name type="scientific">Suricata suricatta</name>
    <name type="common">Meerkat</name>
    <dbReference type="NCBI Taxonomy" id="37032"/>
    <lineage>
        <taxon>Eukaryota</taxon>
        <taxon>Metazoa</taxon>
        <taxon>Chordata</taxon>
        <taxon>Craniata</taxon>
        <taxon>Vertebrata</taxon>
        <taxon>Euteleostomi</taxon>
        <taxon>Mammalia</taxon>
        <taxon>Eutheria</taxon>
        <taxon>Laurasiatheria</taxon>
        <taxon>Carnivora</taxon>
        <taxon>Feliformia</taxon>
        <taxon>Herpestidae</taxon>
        <taxon>Suricata</taxon>
    </lineage>
</organism>
<keyword evidence="2 4" id="KW-0863">Zinc-finger</keyword>
<evidence type="ECO:0000259" key="6">
    <source>
        <dbReference type="PROSITE" id="PS50089"/>
    </source>
</evidence>
<dbReference type="FunFam" id="3.30.40.10:FF:000024">
    <property type="entry name" value="RING finger protein 44 isoform X1"/>
    <property type="match status" value="1"/>
</dbReference>
<dbReference type="SMART" id="SM00184">
    <property type="entry name" value="RING"/>
    <property type="match status" value="1"/>
</dbReference>
<dbReference type="GO" id="GO:0061630">
    <property type="term" value="F:ubiquitin protein ligase activity"/>
    <property type="evidence" value="ECO:0007669"/>
    <property type="project" value="TreeGrafter"/>
</dbReference>
<name>A0A673TKU4_SURSU</name>
<protein>
    <submittedName>
        <fullName evidence="7">Ring finger protein 44</fullName>
    </submittedName>
</protein>
<evidence type="ECO:0000313" key="7">
    <source>
        <dbReference type="Ensembl" id="ENSSSUP00005013912.1"/>
    </source>
</evidence>
<dbReference type="PANTHER" id="PTHR46171">
    <property type="entry name" value="GH10160P"/>
    <property type="match status" value="1"/>
</dbReference>
<evidence type="ECO:0000313" key="8">
    <source>
        <dbReference type="Proteomes" id="UP000472268"/>
    </source>
</evidence>
<feature type="compositionally biased region" description="Polar residues" evidence="5">
    <location>
        <begin position="268"/>
        <end position="279"/>
    </location>
</feature>
<dbReference type="InterPro" id="IPR013083">
    <property type="entry name" value="Znf_RING/FYVE/PHD"/>
</dbReference>
<dbReference type="PROSITE" id="PS50089">
    <property type="entry name" value="ZF_RING_2"/>
    <property type="match status" value="1"/>
</dbReference>
<dbReference type="InterPro" id="IPR001841">
    <property type="entry name" value="Znf_RING"/>
</dbReference>
<feature type="region of interest" description="Disordered" evidence="5">
    <location>
        <begin position="264"/>
        <end position="335"/>
    </location>
</feature>
<feature type="compositionally biased region" description="Pro residues" evidence="5">
    <location>
        <begin position="238"/>
        <end position="247"/>
    </location>
</feature>
<sequence length="691" mass="75274">MASSSCSRLALPNPGSPIFSLGHVAPPLALVTAVTLSAKVGARRRFLKKIDFQDGVLLITCRVAASDWLSSSRGVELLAGLPRAAAGYCLPEPPGAPPRSPLPPGARPRRFQCCESNVGLITFRCRRGQFLKGQPPAAAQTRLRPAPPPAPGGPGLKEADRAWASRGGRRRIDNKERAPEGAGLPPDRGGGEESTLFRRAGALKGSRQPPSPLPSLAVLDREQRSQRVAWRPKGCEPRPSPSTPVPPLMRPWALAVTRWPPSAPVGQRQFSVGPSSTPGQLRGSPRREGPLASLPAQDERLPSQQPPSRPPHLPVEEHRASAPAGRSPRMLHPASQQSPFMVDLHEQVHQGPVPLSYTVTTVTTQGFPLPTGQHIPGCSAQQLPACSVMFSGQHYPLCCLPPPLIQACTMQQLPVPYQAYPHLISSDHYILHPPPPAPHPQPAHMAPLGQFVSLQAQHPRMPLQRLDNDVDLRGDQHPLGSFTYSTSAPGPTLSPSMPLHYLPHDPLHQELSFGVPYSHMMPRRLSTQRYRLQQPLPPPPPPPPPPPYYPSFLPYFLSMLPMSPTAMGPTISLDLDVDDVEMENYEALLNLAERLGDAKPRGLTKADIEQLPSYRFNPDSHQSEQTLCVVCFSDFEARQLLRVLPCNHEFHTKCVDKWLKVTQPRPDPGYSSCGEGGGWALEGSPLTLVII</sequence>
<evidence type="ECO:0000256" key="1">
    <source>
        <dbReference type="ARBA" id="ARBA00022723"/>
    </source>
</evidence>
<dbReference type="GO" id="GO:0008270">
    <property type="term" value="F:zinc ion binding"/>
    <property type="evidence" value="ECO:0007669"/>
    <property type="project" value="UniProtKB-KW"/>
</dbReference>
<evidence type="ECO:0000256" key="2">
    <source>
        <dbReference type="ARBA" id="ARBA00022771"/>
    </source>
</evidence>
<feature type="domain" description="RING-type" evidence="6">
    <location>
        <begin position="628"/>
        <end position="673"/>
    </location>
</feature>